<dbReference type="Pfam" id="PF01344">
    <property type="entry name" value="Kelch_1"/>
    <property type="match status" value="2"/>
</dbReference>
<dbReference type="PANTHER" id="PTHR46344:SF27">
    <property type="entry name" value="KELCH REPEAT SUPERFAMILY PROTEIN"/>
    <property type="match status" value="1"/>
</dbReference>
<dbReference type="EMBL" id="GBGP01000313">
    <property type="protein sequence ID" value="JAC84886.1"/>
    <property type="molecule type" value="mRNA"/>
</dbReference>
<accession>A0A069DMR4</accession>
<proteinExistence type="evidence at transcript level"/>
<protein>
    <submittedName>
        <fullName evidence="3">Kelch like protein</fullName>
    </submittedName>
</protein>
<dbReference type="AlphaFoldDB" id="A0A069DMR4"/>
<dbReference type="SMART" id="SM00612">
    <property type="entry name" value="Kelch"/>
    <property type="match status" value="2"/>
</dbReference>
<dbReference type="SUPFAM" id="SSF117281">
    <property type="entry name" value="Kelch motif"/>
    <property type="match status" value="1"/>
</dbReference>
<name>A0A069DMR4_9CNID</name>
<keyword evidence="2" id="KW-0677">Repeat</keyword>
<dbReference type="InterPro" id="IPR006652">
    <property type="entry name" value="Kelch_1"/>
</dbReference>
<dbReference type="PANTHER" id="PTHR46344">
    <property type="entry name" value="OS02G0202900 PROTEIN"/>
    <property type="match status" value="1"/>
</dbReference>
<dbReference type="PRINTS" id="PR00501">
    <property type="entry name" value="KELCHREPEAT"/>
</dbReference>
<evidence type="ECO:0000313" key="3">
    <source>
        <dbReference type="EMBL" id="JAC84886.1"/>
    </source>
</evidence>
<reference evidence="3" key="1">
    <citation type="journal article" date="2014" name="PLoS Genet.">
        <title>Differential Responses to Wnt and PCP Disruption Predict Expression and Developmental Function of Conserved and Novel Genes in a Cnidarian.</title>
        <authorList>
            <person name="Lapebie P."/>
            <person name="Ruggiero A."/>
            <person name="Barreau C."/>
            <person name="Chevalier S."/>
            <person name="Chang P."/>
            <person name="Dru P."/>
            <person name="Houliston E."/>
            <person name="Momose T."/>
        </authorList>
    </citation>
    <scope>NUCLEOTIDE SEQUENCE</scope>
</reference>
<organism evidence="3">
    <name type="scientific">Clytia hemisphaerica</name>
    <dbReference type="NCBI Taxonomy" id="252671"/>
    <lineage>
        <taxon>Eukaryota</taxon>
        <taxon>Metazoa</taxon>
        <taxon>Cnidaria</taxon>
        <taxon>Hydrozoa</taxon>
        <taxon>Hydroidolina</taxon>
        <taxon>Leptothecata</taxon>
        <taxon>Obeliida</taxon>
        <taxon>Clytiidae</taxon>
        <taxon>Clytia</taxon>
    </lineage>
</organism>
<dbReference type="Gene3D" id="2.120.10.80">
    <property type="entry name" value="Kelch-type beta propeller"/>
    <property type="match status" value="1"/>
</dbReference>
<feature type="non-terminal residue" evidence="3">
    <location>
        <position position="1"/>
    </location>
</feature>
<sequence>KDLKVVERYNPITDEWRVVSSLRKCKGALSAVSIDGWIYAVGGSEGHQESLRHAEQYDPVSDTWTQLPDMLTPRSHFGIGRMFGQLHVIGGFSGICELDQCERF</sequence>
<dbReference type="InterPro" id="IPR015915">
    <property type="entry name" value="Kelch-typ_b-propeller"/>
</dbReference>
<evidence type="ECO:0000256" key="1">
    <source>
        <dbReference type="ARBA" id="ARBA00022441"/>
    </source>
</evidence>
<evidence type="ECO:0000256" key="2">
    <source>
        <dbReference type="ARBA" id="ARBA00022737"/>
    </source>
</evidence>
<keyword evidence="1" id="KW-0880">Kelch repeat</keyword>